<name>A0A5N8X4N0_9ACTN</name>
<evidence type="ECO:0000313" key="2">
    <source>
        <dbReference type="EMBL" id="MPY54262.1"/>
    </source>
</evidence>
<feature type="compositionally biased region" description="Low complexity" evidence="1">
    <location>
        <begin position="46"/>
        <end position="60"/>
    </location>
</feature>
<keyword evidence="3" id="KW-1185">Reference proteome</keyword>
<protein>
    <submittedName>
        <fullName evidence="2">Uncharacterized protein</fullName>
    </submittedName>
</protein>
<gene>
    <name evidence="2" type="ORF">FPZ41_39210</name>
</gene>
<dbReference type="AlphaFoldDB" id="A0A5N8X4N0"/>
<reference evidence="2 3" key="1">
    <citation type="submission" date="2019-09" db="EMBL/GenBank/DDBJ databases">
        <authorList>
            <person name="Duangmal K."/>
            <person name="Teo W.F.A."/>
            <person name="Lipun K."/>
        </authorList>
    </citation>
    <scope>NUCLEOTIDE SEQUENCE [LARGE SCALE GENOMIC DNA]</scope>
    <source>
        <strain evidence="2 3">K1PN6</strain>
    </source>
</reference>
<proteinExistence type="predicted"/>
<dbReference type="Proteomes" id="UP000373149">
    <property type="component" value="Unassembled WGS sequence"/>
</dbReference>
<sequence length="67" mass="6765">MLPQALRAGGTPLAAPAESPSTSSTRASGRHADSAHRTPLLDGHTLPAGALGPAGAHRLPTTYARSR</sequence>
<dbReference type="EMBL" id="VMNX01000257">
    <property type="protein sequence ID" value="MPY54262.1"/>
    <property type="molecule type" value="Genomic_DNA"/>
</dbReference>
<feature type="compositionally biased region" description="Low complexity" evidence="1">
    <location>
        <begin position="11"/>
        <end position="27"/>
    </location>
</feature>
<comment type="caution">
    <text evidence="2">The sequence shown here is derived from an EMBL/GenBank/DDBJ whole genome shotgun (WGS) entry which is preliminary data.</text>
</comment>
<evidence type="ECO:0000256" key="1">
    <source>
        <dbReference type="SAM" id="MobiDB-lite"/>
    </source>
</evidence>
<organism evidence="2 3">
    <name type="scientific">Streptomyces acidicola</name>
    <dbReference type="NCBI Taxonomy" id="2596892"/>
    <lineage>
        <taxon>Bacteria</taxon>
        <taxon>Bacillati</taxon>
        <taxon>Actinomycetota</taxon>
        <taxon>Actinomycetes</taxon>
        <taxon>Kitasatosporales</taxon>
        <taxon>Streptomycetaceae</taxon>
        <taxon>Streptomyces</taxon>
    </lineage>
</organism>
<accession>A0A5N8X4N0</accession>
<evidence type="ECO:0000313" key="3">
    <source>
        <dbReference type="Proteomes" id="UP000373149"/>
    </source>
</evidence>
<feature type="region of interest" description="Disordered" evidence="1">
    <location>
        <begin position="1"/>
        <end position="67"/>
    </location>
</feature>